<organism evidence="1 2">
    <name type="scientific">Sediminibacterium goheungense</name>
    <dbReference type="NCBI Taxonomy" id="1086393"/>
    <lineage>
        <taxon>Bacteria</taxon>
        <taxon>Pseudomonadati</taxon>
        <taxon>Bacteroidota</taxon>
        <taxon>Chitinophagia</taxon>
        <taxon>Chitinophagales</taxon>
        <taxon>Chitinophagaceae</taxon>
        <taxon>Sediminibacterium</taxon>
    </lineage>
</organism>
<dbReference type="InterPro" id="IPR048131">
    <property type="entry name" value="HAEPLYID-like"/>
</dbReference>
<sequence length="294" mass="34361">MKYTLLLIGCFSFSKHYAQTDSIRDLKHRYDSLYIKEVQDKRKPDKVLHAEPLFIDLIRDLGARKGEREWNIGLGLTDNHKYDLYTALVEYEFAPVNRLGFEVELPFSLHSPLGGIHKDSIPDNRLNGLKLATQYSFFVSEKMKTSMAIGYIHEFMMPEFRNIKTSKLVNGHMFNPFFIAAKRWGHHFHTLLYTGPQIEKDMVHKHTYTNWQVNTNFHYMIPGTRNFVGVEFNKDFRKTDFDMVIRPQMRVSVADNLLIGIVAGVPVKRENQRFSSFLRLIYEPGQKHQRATGL</sequence>
<dbReference type="OrthoDB" id="892490at2"/>
<proteinExistence type="predicted"/>
<dbReference type="Proteomes" id="UP000295741">
    <property type="component" value="Unassembled WGS sequence"/>
</dbReference>
<evidence type="ECO:0000313" key="2">
    <source>
        <dbReference type="Proteomes" id="UP000295741"/>
    </source>
</evidence>
<accession>A0A4R6IZ98</accession>
<comment type="caution">
    <text evidence="1">The sequence shown here is derived from an EMBL/GenBank/DDBJ whole genome shotgun (WGS) entry which is preliminary data.</text>
</comment>
<protein>
    <recommendedName>
        <fullName evidence="3">Phosphoribosylformylglycinamidine synthase</fullName>
    </recommendedName>
</protein>
<dbReference type="RefSeq" id="WP_133472747.1">
    <property type="nucleotide sequence ID" value="NZ_SNWP01000010.1"/>
</dbReference>
<evidence type="ECO:0008006" key="3">
    <source>
        <dbReference type="Google" id="ProtNLM"/>
    </source>
</evidence>
<dbReference type="NCBIfam" id="NF041634">
    <property type="entry name" value="HAEPLYID"/>
    <property type="match status" value="1"/>
</dbReference>
<reference evidence="1 2" key="1">
    <citation type="submission" date="2019-03" db="EMBL/GenBank/DDBJ databases">
        <title>Genomic Encyclopedia of Archaeal and Bacterial Type Strains, Phase II (KMG-II): from individual species to whole genera.</title>
        <authorList>
            <person name="Goeker M."/>
        </authorList>
    </citation>
    <scope>NUCLEOTIDE SEQUENCE [LARGE SCALE GENOMIC DNA]</scope>
    <source>
        <strain evidence="1 2">DSM 28323</strain>
    </source>
</reference>
<keyword evidence="2" id="KW-1185">Reference proteome</keyword>
<evidence type="ECO:0000313" key="1">
    <source>
        <dbReference type="EMBL" id="TDO28190.1"/>
    </source>
</evidence>
<name>A0A4R6IZ98_9BACT</name>
<dbReference type="AlphaFoldDB" id="A0A4R6IZ98"/>
<dbReference type="EMBL" id="SNWP01000010">
    <property type="protein sequence ID" value="TDO28190.1"/>
    <property type="molecule type" value="Genomic_DNA"/>
</dbReference>
<gene>
    <name evidence="1" type="ORF">BC659_0252</name>
</gene>